<reference evidence="9 10" key="1">
    <citation type="submission" date="2024-01" db="EMBL/GenBank/DDBJ databases">
        <title>A draft genome for a cacao thread blight-causing isolate of Paramarasmius palmivorus.</title>
        <authorList>
            <person name="Baruah I.K."/>
            <person name="Bukari Y."/>
            <person name="Amoako-Attah I."/>
            <person name="Meinhardt L.W."/>
            <person name="Bailey B.A."/>
            <person name="Cohen S.P."/>
        </authorList>
    </citation>
    <scope>NUCLEOTIDE SEQUENCE [LARGE SCALE GENOMIC DNA]</scope>
    <source>
        <strain evidence="9 10">GH-12</strain>
    </source>
</reference>
<evidence type="ECO:0000256" key="4">
    <source>
        <dbReference type="ARBA" id="ARBA00022786"/>
    </source>
</evidence>
<protein>
    <recommendedName>
        <fullName evidence="1">Anaphase-promoting complex subunit 4</fullName>
    </recommendedName>
</protein>
<keyword evidence="5" id="KW-0131">Cell cycle</keyword>
<sequence>MDTNAFSSLTAVQLPSSSRLLASACCPDKDLLLLLTRLAGHDRMSLWKVSGVKTWEVDFGSKSEEVVGFDWSPDGQSIAVAHNPPNITIHSIQDGHEERNLSIDCSVDGSSKLNGVWWRSREKPVQTPPPDVFRRNQIITGSAHSILRTLPLLDSMQEDSHSISATDLFAFQGSQTHASRAPAVPEVISSWPSLQSDPVAASINVPTSGRTTNDGVIDETDDTNVDSLLVAANSNGRLYFFLDGSYPLGSLSIGENISITALFKEPRRPVIYLHPEISNSDGKLTDLRPSILALPLLEQRQVRDFAKLSTTAKELAWYIKRVVNEIRSAWLGSETSSGARELGPKWLRALETKQREQFGQDKPNPVVDLTSLLVTGRASESLADFLGSGEQMSERGIQKWESTVGEALIKLRDYSERRLAPACQRLHVVLEEVKGWSCLPMLFPSFGIPTDAVEECLTQVKRAIVLASWLAAAARRELSCFKEFVAWLRFEIASTNQSNETTPPPMLHDILEVNQYLMAGLEVSSIDQWFMGATPNFSFDELGVPPEDLQLPNALKQARETLDDPSELTWQMTIDTTNRDNIGRNLDALTEDLIANCRSVFDLSTGAATRSASLSYGCGSFAERNNVPHQVTVSGIISRQRIISSQSKNDDFLQYIAIHAPSISEHRTFLCTVRQSYGDKGPVFRLEAALIECCVLHDKESPTKVEILAYEFFDDEYLVIVYRNLHENGETFIATVDYNDLGYQEIQCDGHVTLPVREELMERALQLSEAGQLTPIPIPIKRCRALDGFKTGAVSLAVNGRTGRRIACILDHKGTMLETFDMEDDEEVEDEMDTDDADGQG</sequence>
<dbReference type="EMBL" id="JAYKXP010000004">
    <property type="protein sequence ID" value="KAK7058948.1"/>
    <property type="molecule type" value="Genomic_DNA"/>
</dbReference>
<dbReference type="GO" id="GO:0034399">
    <property type="term" value="C:nuclear periphery"/>
    <property type="evidence" value="ECO:0007669"/>
    <property type="project" value="TreeGrafter"/>
</dbReference>
<evidence type="ECO:0000259" key="7">
    <source>
        <dbReference type="Pfam" id="PF12894"/>
    </source>
</evidence>
<proteinExistence type="predicted"/>
<dbReference type="InterPro" id="IPR024977">
    <property type="entry name" value="Apc4-like_WD40_dom"/>
</dbReference>
<dbReference type="AlphaFoldDB" id="A0AAW0E0X8"/>
<feature type="domain" description="Anaphase-promoting complex subunit 4 long" evidence="8">
    <location>
        <begin position="292"/>
        <end position="496"/>
    </location>
</feature>
<dbReference type="PANTHER" id="PTHR13260:SF0">
    <property type="entry name" value="ANAPHASE-PROMOTING COMPLEX SUBUNIT 4"/>
    <property type="match status" value="1"/>
</dbReference>
<keyword evidence="2" id="KW-0132">Cell division</keyword>
<evidence type="ECO:0000313" key="10">
    <source>
        <dbReference type="Proteomes" id="UP001383192"/>
    </source>
</evidence>
<comment type="caution">
    <text evidence="9">The sequence shown here is derived from an EMBL/GenBank/DDBJ whole genome shotgun (WGS) entry which is preliminary data.</text>
</comment>
<keyword evidence="10" id="KW-1185">Reference proteome</keyword>
<feature type="domain" description="Anaphase-promoting complex subunit 4-like WD40" evidence="7">
    <location>
        <begin position="26"/>
        <end position="102"/>
    </location>
</feature>
<organism evidence="9 10">
    <name type="scientific">Paramarasmius palmivorus</name>
    <dbReference type="NCBI Taxonomy" id="297713"/>
    <lineage>
        <taxon>Eukaryota</taxon>
        <taxon>Fungi</taxon>
        <taxon>Dikarya</taxon>
        <taxon>Basidiomycota</taxon>
        <taxon>Agaricomycotina</taxon>
        <taxon>Agaricomycetes</taxon>
        <taxon>Agaricomycetidae</taxon>
        <taxon>Agaricales</taxon>
        <taxon>Marasmiineae</taxon>
        <taxon>Marasmiaceae</taxon>
        <taxon>Paramarasmius</taxon>
    </lineage>
</organism>
<keyword evidence="4" id="KW-0833">Ubl conjugation pathway</keyword>
<keyword evidence="3" id="KW-0498">Mitosis</keyword>
<dbReference type="PANTHER" id="PTHR13260">
    <property type="entry name" value="ANAPHASE PROMOTING COMPLEX SUBUNIT 4 APC4"/>
    <property type="match status" value="1"/>
</dbReference>
<evidence type="ECO:0000256" key="1">
    <source>
        <dbReference type="ARBA" id="ARBA00016067"/>
    </source>
</evidence>
<dbReference type="InterPro" id="IPR024790">
    <property type="entry name" value="APC4_long_dom"/>
</dbReference>
<dbReference type="GO" id="GO:0005680">
    <property type="term" value="C:anaphase-promoting complex"/>
    <property type="evidence" value="ECO:0007669"/>
    <property type="project" value="InterPro"/>
</dbReference>
<gene>
    <name evidence="9" type="ORF">VNI00_001572</name>
</gene>
<dbReference type="Pfam" id="PF12896">
    <property type="entry name" value="ANAPC4"/>
    <property type="match status" value="1"/>
</dbReference>
<evidence type="ECO:0000256" key="5">
    <source>
        <dbReference type="ARBA" id="ARBA00023306"/>
    </source>
</evidence>
<dbReference type="InterPro" id="IPR024789">
    <property type="entry name" value="APC4"/>
</dbReference>
<dbReference type="GO" id="GO:0070979">
    <property type="term" value="P:protein K11-linked ubiquitination"/>
    <property type="evidence" value="ECO:0007669"/>
    <property type="project" value="TreeGrafter"/>
</dbReference>
<dbReference type="GO" id="GO:0031145">
    <property type="term" value="P:anaphase-promoting complex-dependent catabolic process"/>
    <property type="evidence" value="ECO:0007669"/>
    <property type="project" value="InterPro"/>
</dbReference>
<dbReference type="GO" id="GO:0051301">
    <property type="term" value="P:cell division"/>
    <property type="evidence" value="ECO:0007669"/>
    <property type="project" value="UniProtKB-KW"/>
</dbReference>
<feature type="region of interest" description="Disordered" evidence="6">
    <location>
        <begin position="822"/>
        <end position="841"/>
    </location>
</feature>
<dbReference type="Proteomes" id="UP001383192">
    <property type="component" value="Unassembled WGS sequence"/>
</dbReference>
<accession>A0AAW0E0X8</accession>
<dbReference type="SUPFAM" id="SSF69322">
    <property type="entry name" value="Tricorn protease domain 2"/>
    <property type="match status" value="1"/>
</dbReference>
<evidence type="ECO:0000259" key="8">
    <source>
        <dbReference type="Pfam" id="PF12896"/>
    </source>
</evidence>
<evidence type="ECO:0000256" key="6">
    <source>
        <dbReference type="SAM" id="MobiDB-lite"/>
    </source>
</evidence>
<name>A0AAW0E0X8_9AGAR</name>
<evidence type="ECO:0000256" key="3">
    <source>
        <dbReference type="ARBA" id="ARBA00022776"/>
    </source>
</evidence>
<evidence type="ECO:0000313" key="9">
    <source>
        <dbReference type="EMBL" id="KAK7058948.1"/>
    </source>
</evidence>
<evidence type="ECO:0000256" key="2">
    <source>
        <dbReference type="ARBA" id="ARBA00022618"/>
    </source>
</evidence>
<dbReference type="Pfam" id="PF12894">
    <property type="entry name" value="ANAPC4_WD40"/>
    <property type="match status" value="1"/>
</dbReference>